<proteinExistence type="predicted"/>
<keyword evidence="3" id="KW-1185">Reference proteome</keyword>
<evidence type="ECO:0000313" key="3">
    <source>
        <dbReference type="Proteomes" id="UP000827907"/>
    </source>
</evidence>
<protein>
    <submittedName>
        <fullName evidence="2">Uncharacterized protein</fullName>
    </submittedName>
</protein>
<keyword evidence="1" id="KW-1133">Transmembrane helix</keyword>
<organism evidence="2 3">
    <name type="scientific">Escherichia phage vB_EcoP-22664UKE3-2</name>
    <dbReference type="NCBI Taxonomy" id="2865788"/>
    <lineage>
        <taxon>Viruses</taxon>
        <taxon>Duplodnaviria</taxon>
        <taxon>Heunggongvirae</taxon>
        <taxon>Uroviricota</taxon>
        <taxon>Caudoviricetes</taxon>
        <taxon>Autographivirales</taxon>
        <taxon>Autotranscriptaviridae</taxon>
        <taxon>Studiervirinae</taxon>
        <taxon>Kayfunavirus</taxon>
        <taxon>Kayfunavirus 22664UKE32</taxon>
    </lineage>
</organism>
<sequence length="29" mass="3366">MSVGYWVCLAPVIWMIGYGLYDCIKRKSL</sequence>
<keyword evidence="1" id="KW-0812">Transmembrane</keyword>
<keyword evidence="1" id="KW-0472">Membrane</keyword>
<accession>A0AAE7XR82</accession>
<dbReference type="EMBL" id="MZ234011">
    <property type="protein sequence ID" value="QZI78593.1"/>
    <property type="molecule type" value="Genomic_DNA"/>
</dbReference>
<feature type="transmembrane region" description="Helical" evidence="1">
    <location>
        <begin position="6"/>
        <end position="24"/>
    </location>
</feature>
<evidence type="ECO:0000256" key="1">
    <source>
        <dbReference type="SAM" id="Phobius"/>
    </source>
</evidence>
<evidence type="ECO:0000313" key="2">
    <source>
        <dbReference type="EMBL" id="QZI78593.1"/>
    </source>
</evidence>
<dbReference type="Proteomes" id="UP000827907">
    <property type="component" value="Segment"/>
</dbReference>
<name>A0AAE7XR82_9CAUD</name>
<reference evidence="2 3" key="1">
    <citation type="submission" date="2021-05" db="EMBL/GenBank/DDBJ databases">
        <title>Naturally bred epsilon2 phages have an improved host range and effectivity in uropathogenic E. coli over their ancestor phages.</title>
        <authorList>
            <person name="Saez D."/>
            <person name="Loose M."/>
            <person name="Mutti M."/>
            <person name="Visram Z."/>
            <person name="Hitzenhammer E."/>
            <person name="Dippel D."/>
            <person name="Tisakova L."/>
            <person name="Schertler S."/>
            <person name="Wittmann J."/>
            <person name="Corsini L."/>
            <person name="Wagenlehner F."/>
        </authorList>
    </citation>
    <scope>NUCLEOTIDE SEQUENCE [LARGE SCALE GENOMIC DNA]</scope>
</reference>
<gene>
    <name evidence="2" type="ORF">22664UKE3-2_018</name>
</gene>